<dbReference type="RefSeq" id="WP_086285184.1">
    <property type="nucleotide sequence ID" value="NZ_NGMO01000003.1"/>
</dbReference>
<comment type="caution">
    <text evidence="3">The sequence shown here is derived from an EMBL/GenBank/DDBJ whole genome shotgun (WGS) entry which is preliminary data.</text>
</comment>
<evidence type="ECO:0008006" key="5">
    <source>
        <dbReference type="Google" id="ProtNLM"/>
    </source>
</evidence>
<feature type="domain" description="Competence protein CoiA nuclease-like" evidence="1">
    <location>
        <begin position="59"/>
        <end position="186"/>
    </location>
</feature>
<gene>
    <name evidence="3" type="ORF">A5844_002144</name>
</gene>
<dbReference type="STRING" id="1987383.A5844_002144"/>
<evidence type="ECO:0000313" key="3">
    <source>
        <dbReference type="EMBL" id="OTP10444.1"/>
    </source>
</evidence>
<protein>
    <recommendedName>
        <fullName evidence="5">Competence protein CoiA-like family protein</fullName>
    </recommendedName>
</protein>
<name>A0A242JYP3_9ENTE</name>
<dbReference type="Pfam" id="PF06054">
    <property type="entry name" value="CoiA_nuc"/>
    <property type="match status" value="1"/>
</dbReference>
<dbReference type="InterPro" id="IPR010330">
    <property type="entry name" value="CoiA_nuc"/>
</dbReference>
<evidence type="ECO:0000259" key="1">
    <source>
        <dbReference type="Pfam" id="PF06054"/>
    </source>
</evidence>
<dbReference type="AlphaFoldDB" id="A0A242JYP3"/>
<accession>A0A242JYP3</accession>
<dbReference type="InterPro" id="IPR057253">
    <property type="entry name" value="CoiA-like_N"/>
</dbReference>
<reference evidence="3 4" key="1">
    <citation type="submission" date="2017-05" db="EMBL/GenBank/DDBJ databases">
        <title>The Genome Sequence of Enterococcus sp. 10A9_DIV0425.</title>
        <authorList>
            <consortium name="The Broad Institute Genomics Platform"/>
            <consortium name="The Broad Institute Genomic Center for Infectious Diseases"/>
            <person name="Earl A."/>
            <person name="Manson A."/>
            <person name="Schwartman J."/>
            <person name="Gilmore M."/>
            <person name="Abouelleil A."/>
            <person name="Cao P."/>
            <person name="Chapman S."/>
            <person name="Cusick C."/>
            <person name="Shea T."/>
            <person name="Young S."/>
            <person name="Neafsey D."/>
            <person name="Nusbaum C."/>
            <person name="Birren B."/>
        </authorList>
    </citation>
    <scope>NUCLEOTIDE SEQUENCE [LARGE SCALE GENOMIC DNA]</scope>
    <source>
        <strain evidence="3 4">10A9_DIV0425</strain>
    </source>
</reference>
<sequence length="330" mass="40448">MLWAKNQDGILCLATEAVREAEYSCPSCFNKVLLRRGKHRFPHFSHQKILDCHTFSESESEEHLQLKILFFQWLNRPYHRVEMEAYLKGIMQRPDILYGKHVFEIQCSELSFSRFVERTVNYRKNDYVVWWLLGSAFFQKKARLTKEKKFCSFDLHRQVHFWQVDWVNQKIILYNQVKENLEGKISFNSQEWSFFDKDLLAILTERNIVKESVGPMSNTSKDWLAKQLLRKRRSVLHLQEQCYLREKHLLFLDRWIYQDSHFFFFFKEKVFLYRLLFGEEKEKYQSIKSSFCFLSWHQKIWCYKQEWGFPLIDEWTIYQLFYEECVRLYG</sequence>
<dbReference type="EMBL" id="NGMO01000003">
    <property type="protein sequence ID" value="OTP10444.1"/>
    <property type="molecule type" value="Genomic_DNA"/>
</dbReference>
<dbReference type="Pfam" id="PF25164">
    <property type="entry name" value="CoiA_N"/>
    <property type="match status" value="1"/>
</dbReference>
<feature type="domain" description="Competence protein CoiA-like N-terminal" evidence="2">
    <location>
        <begin position="17"/>
        <end position="54"/>
    </location>
</feature>
<evidence type="ECO:0000313" key="4">
    <source>
        <dbReference type="Proteomes" id="UP000194933"/>
    </source>
</evidence>
<proteinExistence type="predicted"/>
<organism evidence="3 4">
    <name type="scientific">Candidatus Enterococcus wittei</name>
    <dbReference type="NCBI Taxonomy" id="1987383"/>
    <lineage>
        <taxon>Bacteria</taxon>
        <taxon>Bacillati</taxon>
        <taxon>Bacillota</taxon>
        <taxon>Bacilli</taxon>
        <taxon>Lactobacillales</taxon>
        <taxon>Enterococcaceae</taxon>
        <taxon>Enterococcus</taxon>
    </lineage>
</organism>
<dbReference type="Proteomes" id="UP000194933">
    <property type="component" value="Unassembled WGS sequence"/>
</dbReference>
<evidence type="ECO:0000259" key="2">
    <source>
        <dbReference type="Pfam" id="PF25164"/>
    </source>
</evidence>
<keyword evidence="4" id="KW-1185">Reference proteome</keyword>